<keyword evidence="2" id="KW-1185">Reference proteome</keyword>
<organism evidence="1 2">
    <name type="scientific">Calypte anna</name>
    <name type="common">Anna's hummingbird</name>
    <name type="synonym">Archilochus anna</name>
    <dbReference type="NCBI Taxonomy" id="9244"/>
    <lineage>
        <taxon>Eukaryota</taxon>
        <taxon>Metazoa</taxon>
        <taxon>Chordata</taxon>
        <taxon>Craniata</taxon>
        <taxon>Vertebrata</taxon>
        <taxon>Euteleostomi</taxon>
        <taxon>Archelosauria</taxon>
        <taxon>Archosauria</taxon>
        <taxon>Dinosauria</taxon>
        <taxon>Saurischia</taxon>
        <taxon>Theropoda</taxon>
        <taxon>Coelurosauria</taxon>
        <taxon>Aves</taxon>
        <taxon>Neognathae</taxon>
        <taxon>Neoaves</taxon>
        <taxon>Strisores</taxon>
        <taxon>Apodiformes</taxon>
        <taxon>Trochilidae</taxon>
        <taxon>Calypte</taxon>
    </lineage>
</organism>
<dbReference type="AlphaFoldDB" id="A0A091I7J7"/>
<feature type="non-terminal residue" evidence="1">
    <location>
        <position position="187"/>
    </location>
</feature>
<sequence>RNPVSNKEISQEKMSVCSHLERNAVQKESVKLKMTRSLSSCKLPEKISNPTELMSSKYLLETLQKPQKGSQQLDSICNSHSLLLPVLTKSSVLQDVAKRQKSVPTQYWGFEGFFVVGANPKPGVLGARSSLCAVSSHRDSKVPFPGDGKWVTERSLGEYAADSVVQGVLEGQLKRPSSGLGMQKRIS</sequence>
<name>A0A091I7J7_CALAN</name>
<reference evidence="1 2" key="1">
    <citation type="submission" date="2014-04" db="EMBL/GenBank/DDBJ databases">
        <title>Genome evolution of avian class.</title>
        <authorList>
            <person name="Zhang G."/>
            <person name="Li C."/>
        </authorList>
    </citation>
    <scope>NUCLEOTIDE SEQUENCE [LARGE SCALE GENOMIC DNA]</scope>
    <source>
        <strain evidence="1">BGI_N300</strain>
    </source>
</reference>
<evidence type="ECO:0000313" key="1">
    <source>
        <dbReference type="EMBL" id="KFP03413.1"/>
    </source>
</evidence>
<proteinExistence type="predicted"/>
<dbReference type="InterPro" id="IPR037688">
    <property type="entry name" value="ZBBX"/>
</dbReference>
<dbReference type="EMBL" id="KL218244">
    <property type="protein sequence ID" value="KFP03413.1"/>
    <property type="molecule type" value="Genomic_DNA"/>
</dbReference>
<accession>A0A091I7J7</accession>
<dbReference type="Proteomes" id="UP000054308">
    <property type="component" value="Unassembled WGS sequence"/>
</dbReference>
<gene>
    <name evidence="1" type="ORF">N300_05131</name>
</gene>
<dbReference type="PANTHER" id="PTHR28634">
    <property type="entry name" value="ZINC FINGER B-BOX DOMAIN-CONTAINING PROTEIN 1"/>
    <property type="match status" value="1"/>
</dbReference>
<dbReference type="PANTHER" id="PTHR28634:SF1">
    <property type="entry name" value="ZINC FINGER B-BOX DOMAIN-CONTAINING PROTEIN 1"/>
    <property type="match status" value="1"/>
</dbReference>
<protein>
    <submittedName>
        <fullName evidence="1">Uncharacterized protein</fullName>
    </submittedName>
</protein>
<feature type="non-terminal residue" evidence="1">
    <location>
        <position position="1"/>
    </location>
</feature>
<evidence type="ECO:0000313" key="2">
    <source>
        <dbReference type="Proteomes" id="UP000054308"/>
    </source>
</evidence>